<dbReference type="SMART" id="SM00895">
    <property type="entry name" value="FCD"/>
    <property type="match status" value="1"/>
</dbReference>
<comment type="caution">
    <text evidence="5">The sequence shown here is derived from an EMBL/GenBank/DDBJ whole genome shotgun (WGS) entry which is preliminary data.</text>
</comment>
<dbReference type="Pfam" id="PF08461">
    <property type="entry name" value="WHD_RNase_R"/>
    <property type="match status" value="1"/>
</dbReference>
<dbReference type="RefSeq" id="WP_280832228.1">
    <property type="nucleotide sequence ID" value="NZ_JARXVE010000003.1"/>
</dbReference>
<sequence>MVRQPKEAQVSSLELDAKLSKVLLLIDGADGPIGSRQLVGELAQLGIEFSEATMARRLRELDALGLTLKVGAKGRTPSKDGRALALSIRHGAETIEKVRDATVVRTTDDLLNLLRARRAVEPEAVRDATRSLMTSSDTLQRLVDDHRQKATPDGVIPRVVALDFHREIMRHTTNPVLKAMLGIVFNESMDLVERTLDVILAAHHRNAASVDEHAAITHAVIAGDDKRAAELMYAHLDRLISEVLRFIDEHDGTLIERLLASGSA</sequence>
<dbReference type="SUPFAM" id="SSF48008">
    <property type="entry name" value="GntR ligand-binding domain-like"/>
    <property type="match status" value="1"/>
</dbReference>
<evidence type="ECO:0000256" key="2">
    <source>
        <dbReference type="ARBA" id="ARBA00023125"/>
    </source>
</evidence>
<dbReference type="Proteomes" id="UP001160130">
    <property type="component" value="Unassembled WGS sequence"/>
</dbReference>
<evidence type="ECO:0000313" key="6">
    <source>
        <dbReference type="Proteomes" id="UP001160130"/>
    </source>
</evidence>
<dbReference type="InterPro" id="IPR008920">
    <property type="entry name" value="TF_FadR/GntR_C"/>
</dbReference>
<name>A0ABT6KY04_9MYCO</name>
<protein>
    <recommendedName>
        <fullName evidence="4">GntR C-terminal domain-containing protein</fullName>
    </recommendedName>
</protein>
<dbReference type="InterPro" id="IPR011711">
    <property type="entry name" value="GntR_C"/>
</dbReference>
<dbReference type="Pfam" id="PF07729">
    <property type="entry name" value="FCD"/>
    <property type="match status" value="1"/>
</dbReference>
<dbReference type="InterPro" id="IPR013668">
    <property type="entry name" value="RNase_R_HTH_12"/>
</dbReference>
<keyword evidence="2" id="KW-0238">DNA-binding</keyword>
<gene>
    <name evidence="5" type="ORF">M2272_002224</name>
</gene>
<dbReference type="EMBL" id="JARXVE010000003">
    <property type="protein sequence ID" value="MDH6195584.1"/>
    <property type="molecule type" value="Genomic_DNA"/>
</dbReference>
<evidence type="ECO:0000259" key="4">
    <source>
        <dbReference type="SMART" id="SM00895"/>
    </source>
</evidence>
<organism evidence="5 6">
    <name type="scientific">Mycolicibacterium frederiksbergense</name>
    <dbReference type="NCBI Taxonomy" id="117567"/>
    <lineage>
        <taxon>Bacteria</taxon>
        <taxon>Bacillati</taxon>
        <taxon>Actinomycetota</taxon>
        <taxon>Actinomycetes</taxon>
        <taxon>Mycobacteriales</taxon>
        <taxon>Mycobacteriaceae</taxon>
        <taxon>Mycolicibacterium</taxon>
    </lineage>
</organism>
<keyword evidence="1" id="KW-0805">Transcription regulation</keyword>
<evidence type="ECO:0000313" key="5">
    <source>
        <dbReference type="EMBL" id="MDH6195584.1"/>
    </source>
</evidence>
<proteinExistence type="predicted"/>
<evidence type="ECO:0000256" key="1">
    <source>
        <dbReference type="ARBA" id="ARBA00023015"/>
    </source>
</evidence>
<reference evidence="5 6" key="1">
    <citation type="submission" date="2023-04" db="EMBL/GenBank/DDBJ databases">
        <title>Forest soil microbial communities from Buena Vista Peninsula, Colon Province, Panama.</title>
        <authorList>
            <person name="Bouskill N."/>
        </authorList>
    </citation>
    <scope>NUCLEOTIDE SEQUENCE [LARGE SCALE GENOMIC DNA]</scope>
    <source>
        <strain evidence="5 6">AC80</strain>
    </source>
</reference>
<evidence type="ECO:0000256" key="3">
    <source>
        <dbReference type="ARBA" id="ARBA00023163"/>
    </source>
</evidence>
<keyword evidence="3" id="KW-0804">Transcription</keyword>
<accession>A0ABT6KY04</accession>
<feature type="domain" description="GntR C-terminal" evidence="4">
    <location>
        <begin position="112"/>
        <end position="238"/>
    </location>
</feature>
<keyword evidence="6" id="KW-1185">Reference proteome</keyword>
<dbReference type="Gene3D" id="1.20.120.530">
    <property type="entry name" value="GntR ligand-binding domain-like"/>
    <property type="match status" value="1"/>
</dbReference>